<reference evidence="2" key="1">
    <citation type="journal article" date="2016" name="Nat. Genet.">
        <title>A high-quality carrot genome assembly provides new insights into carotenoid accumulation and asterid genome evolution.</title>
        <authorList>
            <person name="Iorizzo M."/>
            <person name="Ellison S."/>
            <person name="Senalik D."/>
            <person name="Zeng P."/>
            <person name="Satapoomin P."/>
            <person name="Huang J."/>
            <person name="Bowman M."/>
            <person name="Iovene M."/>
            <person name="Sanseverino W."/>
            <person name="Cavagnaro P."/>
            <person name="Yildiz M."/>
            <person name="Macko-Podgorni A."/>
            <person name="Moranska E."/>
            <person name="Grzebelus E."/>
            <person name="Grzebelus D."/>
            <person name="Ashrafi H."/>
            <person name="Zheng Z."/>
            <person name="Cheng S."/>
            <person name="Spooner D."/>
            <person name="Van Deynze A."/>
            <person name="Simon P."/>
        </authorList>
    </citation>
    <scope>NUCLEOTIDE SEQUENCE</scope>
    <source>
        <tissue evidence="2">Leaf</tissue>
    </source>
</reference>
<dbReference type="PANTHER" id="PTHR38926">
    <property type="entry name" value="F-BOX DOMAIN CONTAINING PROTEIN, EXPRESSED"/>
    <property type="match status" value="1"/>
</dbReference>
<proteinExistence type="predicted"/>
<protein>
    <recommendedName>
        <fullName evidence="1">F-box domain-containing protein</fullName>
    </recommendedName>
</protein>
<dbReference type="InterPro" id="IPR001810">
    <property type="entry name" value="F-box_dom"/>
</dbReference>
<evidence type="ECO:0000313" key="2">
    <source>
        <dbReference type="EMBL" id="WOG98621.1"/>
    </source>
</evidence>
<dbReference type="AlphaFoldDB" id="A0AAF0X0V6"/>
<dbReference type="InterPro" id="IPR036047">
    <property type="entry name" value="F-box-like_dom_sf"/>
</dbReference>
<dbReference type="SUPFAM" id="SSF81383">
    <property type="entry name" value="F-box domain"/>
    <property type="match status" value="1"/>
</dbReference>
<dbReference type="Pfam" id="PF12937">
    <property type="entry name" value="F-box-like"/>
    <property type="match status" value="1"/>
</dbReference>
<name>A0AAF0X0V6_DAUCS</name>
<dbReference type="PANTHER" id="PTHR38926:SF5">
    <property type="entry name" value="F-BOX AND LEUCINE-RICH REPEAT PROTEIN 6"/>
    <property type="match status" value="1"/>
</dbReference>
<feature type="domain" description="F-box" evidence="1">
    <location>
        <begin position="12"/>
        <end position="51"/>
    </location>
</feature>
<accession>A0AAF0X0V6</accession>
<dbReference type="Proteomes" id="UP000077755">
    <property type="component" value="Chromosome 4"/>
</dbReference>
<dbReference type="Gene3D" id="3.80.10.10">
    <property type="entry name" value="Ribonuclease Inhibitor"/>
    <property type="match status" value="1"/>
</dbReference>
<organism evidence="2 3">
    <name type="scientific">Daucus carota subsp. sativus</name>
    <name type="common">Carrot</name>
    <dbReference type="NCBI Taxonomy" id="79200"/>
    <lineage>
        <taxon>Eukaryota</taxon>
        <taxon>Viridiplantae</taxon>
        <taxon>Streptophyta</taxon>
        <taxon>Embryophyta</taxon>
        <taxon>Tracheophyta</taxon>
        <taxon>Spermatophyta</taxon>
        <taxon>Magnoliopsida</taxon>
        <taxon>eudicotyledons</taxon>
        <taxon>Gunneridae</taxon>
        <taxon>Pentapetalae</taxon>
        <taxon>asterids</taxon>
        <taxon>campanulids</taxon>
        <taxon>Apiales</taxon>
        <taxon>Apiaceae</taxon>
        <taxon>Apioideae</taxon>
        <taxon>Scandiceae</taxon>
        <taxon>Daucinae</taxon>
        <taxon>Daucus</taxon>
        <taxon>Daucus sect. Daucus</taxon>
    </lineage>
</organism>
<dbReference type="EMBL" id="CP093346">
    <property type="protein sequence ID" value="WOG98621.1"/>
    <property type="molecule type" value="Genomic_DNA"/>
</dbReference>
<gene>
    <name evidence="2" type="ORF">DCAR_0417965</name>
</gene>
<dbReference type="Gene3D" id="1.20.1280.50">
    <property type="match status" value="1"/>
</dbReference>
<evidence type="ECO:0000313" key="3">
    <source>
        <dbReference type="Proteomes" id="UP000077755"/>
    </source>
</evidence>
<evidence type="ECO:0000259" key="1">
    <source>
        <dbReference type="Pfam" id="PF12937"/>
    </source>
</evidence>
<sequence length="235" mass="26908">MEERKWEDMNVDCLVNIFGRLELQTRLQAVPLVCKTWYKALLNPSCWEHLIFPQMIPRLTSQTELMKFVVNRSQRRATILVLPYSCNREELLYVSEECWCCHHVIPSLIIKWKNLEALKLGNPIFINDILEPIPIALLDLRNCSVGGEAAAAIVSHFPKLKRLIMNESIVNKEDLLLIMQGCKQLDHLHVRNCSGFDEGDEDILRLSSGIKHFMSDGSKEMSGTRTPGGLALRYC</sequence>
<dbReference type="InterPro" id="IPR032675">
    <property type="entry name" value="LRR_dom_sf"/>
</dbReference>
<reference evidence="2" key="2">
    <citation type="submission" date="2022-03" db="EMBL/GenBank/DDBJ databases">
        <title>Draft title - Genomic analysis of global carrot germplasm unveils the trajectory of domestication and the origin of high carotenoid orange carrot.</title>
        <authorList>
            <person name="Iorizzo M."/>
            <person name="Ellison S."/>
            <person name="Senalik D."/>
            <person name="Macko-Podgorni A."/>
            <person name="Grzebelus D."/>
            <person name="Bostan H."/>
            <person name="Rolling W."/>
            <person name="Curaba J."/>
            <person name="Simon P."/>
        </authorList>
    </citation>
    <scope>NUCLEOTIDE SEQUENCE</scope>
    <source>
        <tissue evidence="2">Leaf</tissue>
    </source>
</reference>
<keyword evidence="3" id="KW-1185">Reference proteome</keyword>
<dbReference type="SUPFAM" id="SSF52047">
    <property type="entry name" value="RNI-like"/>
    <property type="match status" value="1"/>
</dbReference>